<sequence length="363" mass="40967">MSYVILFIFLLPLKGLMKCFHKPTGRNLVIQTAKIGDFINITPLLRHLKTSDVLISASLKALATRDDTIDDIFYIEQHKSGLLKKIRLAFKLLNRYSNVYLLHPNSTNLFFAAICNAENKQFLSVYTRKWYQGIFYLTASGRIDHRRDTLSLEDYLKLADRRLTRDSEPKHATSPLWKAERVDALIPASDKLKIGISISAGNKAKTVPAAIWAHIISRLDSLPCVFYVFGPKNEQPYLDALLQHMADNHRITSLIGKLALEEVPYAISRMDCYMASDSGNIYIANAQQVPVVCFAGPCCMEEQRPLGEALIIRPQSIAPSSFVFSAPYRFEHTPEELFSLSTDDFENISDFVTKLSNRAVSNG</sequence>
<dbReference type="AlphaFoldDB" id="A0A4R3YPJ2"/>
<evidence type="ECO:0000313" key="3">
    <source>
        <dbReference type="EMBL" id="TCV93498.1"/>
    </source>
</evidence>
<organism evidence="3 4">
    <name type="scientific">Biostraticola tofi</name>
    <dbReference type="NCBI Taxonomy" id="466109"/>
    <lineage>
        <taxon>Bacteria</taxon>
        <taxon>Pseudomonadati</taxon>
        <taxon>Pseudomonadota</taxon>
        <taxon>Gammaproteobacteria</taxon>
        <taxon>Enterobacterales</taxon>
        <taxon>Bruguierivoracaceae</taxon>
        <taxon>Biostraticola</taxon>
    </lineage>
</organism>
<dbReference type="Gene3D" id="3.40.50.2000">
    <property type="entry name" value="Glycogen Phosphorylase B"/>
    <property type="match status" value="2"/>
</dbReference>
<dbReference type="InterPro" id="IPR002201">
    <property type="entry name" value="Glyco_trans_9"/>
</dbReference>
<keyword evidence="4" id="KW-1185">Reference proteome</keyword>
<reference evidence="3 4" key="1">
    <citation type="submission" date="2019-03" db="EMBL/GenBank/DDBJ databases">
        <title>Genomic Encyclopedia of Type Strains, Phase IV (KMG-IV): sequencing the most valuable type-strain genomes for metagenomic binning, comparative biology and taxonomic classification.</title>
        <authorList>
            <person name="Goeker M."/>
        </authorList>
    </citation>
    <scope>NUCLEOTIDE SEQUENCE [LARGE SCALE GENOMIC DNA]</scope>
    <source>
        <strain evidence="3 4">DSM 19580</strain>
    </source>
</reference>
<evidence type="ECO:0000313" key="4">
    <source>
        <dbReference type="Proteomes" id="UP000295719"/>
    </source>
</evidence>
<dbReference type="GO" id="GO:0008713">
    <property type="term" value="F:ADP-heptose-lipopolysaccharide heptosyltransferase activity"/>
    <property type="evidence" value="ECO:0007669"/>
    <property type="project" value="TreeGrafter"/>
</dbReference>
<dbReference type="PANTHER" id="PTHR30160:SF7">
    <property type="entry name" value="ADP-HEPTOSE--LPS HEPTOSYLTRANSFERASE 2"/>
    <property type="match status" value="1"/>
</dbReference>
<keyword evidence="2 3" id="KW-0808">Transferase</keyword>
<dbReference type="GO" id="GO:0005829">
    <property type="term" value="C:cytosol"/>
    <property type="evidence" value="ECO:0007669"/>
    <property type="project" value="TreeGrafter"/>
</dbReference>
<comment type="caution">
    <text evidence="3">The sequence shown here is derived from an EMBL/GenBank/DDBJ whole genome shotgun (WGS) entry which is preliminary data.</text>
</comment>
<keyword evidence="1" id="KW-0328">Glycosyltransferase</keyword>
<dbReference type="PANTHER" id="PTHR30160">
    <property type="entry name" value="TETRAACYLDISACCHARIDE 4'-KINASE-RELATED"/>
    <property type="match status" value="1"/>
</dbReference>
<dbReference type="RefSeq" id="WP_131866683.1">
    <property type="nucleotide sequence ID" value="NZ_SMCR01000009.1"/>
</dbReference>
<dbReference type="EMBL" id="SMCR01000009">
    <property type="protein sequence ID" value="TCV93498.1"/>
    <property type="molecule type" value="Genomic_DNA"/>
</dbReference>
<dbReference type="Proteomes" id="UP000295719">
    <property type="component" value="Unassembled WGS sequence"/>
</dbReference>
<dbReference type="CDD" id="cd03789">
    <property type="entry name" value="GT9_LPS_heptosyltransferase"/>
    <property type="match status" value="1"/>
</dbReference>
<dbReference type="GO" id="GO:0009244">
    <property type="term" value="P:lipopolysaccharide core region biosynthetic process"/>
    <property type="evidence" value="ECO:0007669"/>
    <property type="project" value="TreeGrafter"/>
</dbReference>
<accession>A0A4R3YPJ2</accession>
<evidence type="ECO:0000256" key="2">
    <source>
        <dbReference type="ARBA" id="ARBA00022679"/>
    </source>
</evidence>
<dbReference type="Pfam" id="PF01075">
    <property type="entry name" value="Glyco_transf_9"/>
    <property type="match status" value="1"/>
</dbReference>
<gene>
    <name evidence="3" type="ORF">EDC52_10954</name>
</gene>
<protein>
    <submittedName>
        <fullName evidence="3">ADP-heptose:LPS heptosyltransferase</fullName>
    </submittedName>
</protein>
<evidence type="ECO:0000256" key="1">
    <source>
        <dbReference type="ARBA" id="ARBA00022676"/>
    </source>
</evidence>
<dbReference type="SUPFAM" id="SSF53756">
    <property type="entry name" value="UDP-Glycosyltransferase/glycogen phosphorylase"/>
    <property type="match status" value="1"/>
</dbReference>
<dbReference type="OrthoDB" id="9811138at2"/>
<name>A0A4R3YPJ2_9GAMM</name>
<dbReference type="InterPro" id="IPR051199">
    <property type="entry name" value="LPS_LOS_Heptosyltrfase"/>
</dbReference>
<proteinExistence type="predicted"/>